<proteinExistence type="predicted"/>
<comment type="caution">
    <text evidence="2">The sequence shown here is derived from an EMBL/GenBank/DDBJ whole genome shotgun (WGS) entry which is preliminary data.</text>
</comment>
<dbReference type="Proteomes" id="UP000188533">
    <property type="component" value="Unassembled WGS sequence"/>
</dbReference>
<reference evidence="2 3" key="1">
    <citation type="submission" date="2016-08" db="EMBL/GenBank/DDBJ databases">
        <authorList>
            <consortium name="Lentinula edodes genome sequencing consortium"/>
            <person name="Sakamoto Y."/>
            <person name="Nakade K."/>
            <person name="Sato S."/>
            <person name="Yoshida Y."/>
            <person name="Miyazaki K."/>
            <person name="Natsume S."/>
            <person name="Konno N."/>
        </authorList>
    </citation>
    <scope>NUCLEOTIDE SEQUENCE [LARGE SCALE GENOMIC DNA]</scope>
    <source>
        <strain evidence="2 3">NBRC 111202</strain>
    </source>
</reference>
<feature type="domain" description="AMP-dependent synthetase/ligase" evidence="1">
    <location>
        <begin position="53"/>
        <end position="421"/>
    </location>
</feature>
<dbReference type="Pfam" id="PF00501">
    <property type="entry name" value="AMP-binding"/>
    <property type="match status" value="1"/>
</dbReference>
<name>A0A1Q3EG53_LENED</name>
<evidence type="ECO:0000259" key="1">
    <source>
        <dbReference type="Pfam" id="PF00501"/>
    </source>
</evidence>
<dbReference type="Gene3D" id="3.40.50.12780">
    <property type="entry name" value="N-terminal domain of ligase-like"/>
    <property type="match status" value="1"/>
</dbReference>
<keyword evidence="2" id="KW-0436">Ligase</keyword>
<accession>A0A1Q3EG53</accession>
<organism evidence="2 3">
    <name type="scientific">Lentinula edodes</name>
    <name type="common">Shiitake mushroom</name>
    <name type="synonym">Lentinus edodes</name>
    <dbReference type="NCBI Taxonomy" id="5353"/>
    <lineage>
        <taxon>Eukaryota</taxon>
        <taxon>Fungi</taxon>
        <taxon>Dikarya</taxon>
        <taxon>Basidiomycota</taxon>
        <taxon>Agaricomycotina</taxon>
        <taxon>Agaricomycetes</taxon>
        <taxon>Agaricomycetidae</taxon>
        <taxon>Agaricales</taxon>
        <taxon>Marasmiineae</taxon>
        <taxon>Omphalotaceae</taxon>
        <taxon>Lentinula</taxon>
    </lineage>
</organism>
<dbReference type="AlphaFoldDB" id="A0A1Q3EG53"/>
<evidence type="ECO:0000313" key="2">
    <source>
        <dbReference type="EMBL" id="GAW06165.1"/>
    </source>
</evidence>
<reference evidence="2 3" key="2">
    <citation type="submission" date="2017-02" db="EMBL/GenBank/DDBJ databases">
        <title>A genome survey and senescence transcriptome analysis in Lentinula edodes.</title>
        <authorList>
            <person name="Sakamoto Y."/>
            <person name="Nakade K."/>
            <person name="Sato S."/>
            <person name="Yoshida Y."/>
            <person name="Miyazaki K."/>
            <person name="Natsume S."/>
            <person name="Konno N."/>
        </authorList>
    </citation>
    <scope>NUCLEOTIDE SEQUENCE [LARGE SCALE GENOMIC DNA]</scope>
    <source>
        <strain evidence="2 3">NBRC 111202</strain>
    </source>
</reference>
<dbReference type="EMBL" id="BDGU01000303">
    <property type="protein sequence ID" value="GAW06165.1"/>
    <property type="molecule type" value="Genomic_DNA"/>
</dbReference>
<gene>
    <name evidence="2" type="ORF">LENED_008068</name>
</gene>
<dbReference type="Gene3D" id="3.30.300.30">
    <property type="match status" value="1"/>
</dbReference>
<sequence length="585" mass="65218">MNIFETTETLPTVPDNLSIPQFFLDYHGNEQLVTNSQPVQGLEPNPWFIEERTGRKIGLAEIRRRSFGLANAISIRYNIANDDVVLIFSRNHVDYPIAIWAVHRVGGIVSGANPDFVSNELLYQIQVCNAKLILVHPDALETAVTAARSAGIALDRVIVFDVDSKNAPKGFQTVSNLVWEGLNRPSNFVEPKIDARTKLAFLSFSSGTTGKPKAVAIPHFSVIINVIQMAIHFKVFQESAPWHERRFRPGDISIGVLPIYHIYGLVLNLHFILYSRMSLVLVEKFNFVDMLRNIDRYRISHLMLVPPHIVLFCKQTELLKDYALDSVRFIMVGAAPLSNEVNNQLFNIFPEAHIGQAYGMTETCTSVSAFPISKKRGSAGSAGLLKPGVRARILKEDGTFGTFDEPGELYIWSPSNALGYYNNEQATRETFIDGWVRTGDEAKIDRNLELWIMDRMKEIMKVRGFQVAPAELEGCILDHPDVNVGFLALSPPSPNCDLVCAGGEVPLAFVVLKTEAAQRAISSIEESARVKASIQKHVSDNKVYYKRLAGGIEIVTTIPKNPSGKLLRRVLREKAKALKKPTPKL</sequence>
<dbReference type="InterPro" id="IPR042099">
    <property type="entry name" value="ANL_N_sf"/>
</dbReference>
<dbReference type="PANTHER" id="PTHR24096:SF422">
    <property type="entry name" value="BCDNA.GH02901"/>
    <property type="match status" value="1"/>
</dbReference>
<evidence type="ECO:0000313" key="3">
    <source>
        <dbReference type="Proteomes" id="UP000188533"/>
    </source>
</evidence>
<dbReference type="PANTHER" id="PTHR24096">
    <property type="entry name" value="LONG-CHAIN-FATTY-ACID--COA LIGASE"/>
    <property type="match status" value="1"/>
</dbReference>
<dbReference type="STRING" id="5353.A0A1Q3EG53"/>
<dbReference type="InterPro" id="IPR045851">
    <property type="entry name" value="AMP-bd_C_sf"/>
</dbReference>
<protein>
    <submittedName>
        <fullName evidence="2">Phenylacetyl-ligase</fullName>
    </submittedName>
</protein>
<keyword evidence="3" id="KW-1185">Reference proteome</keyword>
<dbReference type="InterPro" id="IPR000873">
    <property type="entry name" value="AMP-dep_synth/lig_dom"/>
</dbReference>
<dbReference type="SUPFAM" id="SSF56801">
    <property type="entry name" value="Acetyl-CoA synthetase-like"/>
    <property type="match status" value="1"/>
</dbReference>
<dbReference type="PROSITE" id="PS00455">
    <property type="entry name" value="AMP_BINDING"/>
    <property type="match status" value="1"/>
</dbReference>
<dbReference type="InterPro" id="IPR020845">
    <property type="entry name" value="AMP-binding_CS"/>
</dbReference>
<dbReference type="GO" id="GO:0016405">
    <property type="term" value="F:CoA-ligase activity"/>
    <property type="evidence" value="ECO:0007669"/>
    <property type="project" value="TreeGrafter"/>
</dbReference>